<name>A0A8G2BMV2_9PROT</name>
<accession>A0A8G2BMV2</accession>
<reference evidence="1 3" key="1">
    <citation type="submission" date="2016-10" db="EMBL/GenBank/DDBJ databases">
        <authorList>
            <person name="Varghese N."/>
            <person name="Submissions S."/>
        </authorList>
    </citation>
    <scope>NUCLEOTIDE SEQUENCE [LARGE SCALE GENOMIC DNA]</scope>
    <source>
        <strain evidence="1 3">DSM 18839</strain>
    </source>
</reference>
<sequence length="73" mass="8494">MDRVCPVRGCGAPLRKGHAMCRECWSRTSTFHRRNVSQRWRQVQNTPVAERLHAINRYRGALALAVSDSEMRR</sequence>
<organism evidence="1 3">
    <name type="scientific">Thalassobaculum litoreum DSM 18839</name>
    <dbReference type="NCBI Taxonomy" id="1123362"/>
    <lineage>
        <taxon>Bacteria</taxon>
        <taxon>Pseudomonadati</taxon>
        <taxon>Pseudomonadota</taxon>
        <taxon>Alphaproteobacteria</taxon>
        <taxon>Rhodospirillales</taxon>
        <taxon>Thalassobaculaceae</taxon>
        <taxon>Thalassobaculum</taxon>
    </lineage>
</organism>
<evidence type="ECO:0000313" key="1">
    <source>
        <dbReference type="EMBL" id="SDG61186.1"/>
    </source>
</evidence>
<dbReference type="Proteomes" id="UP000198615">
    <property type="component" value="Unassembled WGS sequence"/>
</dbReference>
<comment type="caution">
    <text evidence="1">The sequence shown here is derived from an EMBL/GenBank/DDBJ whole genome shotgun (WGS) entry which is preliminary data.</text>
</comment>
<dbReference type="EMBL" id="FNBW01000036">
    <property type="protein sequence ID" value="SDG61186.1"/>
    <property type="molecule type" value="Genomic_DNA"/>
</dbReference>
<proteinExistence type="predicted"/>
<evidence type="ECO:0000313" key="3">
    <source>
        <dbReference type="Proteomes" id="UP000198615"/>
    </source>
</evidence>
<keyword evidence="3" id="KW-1185">Reference proteome</keyword>
<dbReference type="RefSeq" id="WP_093154780.1">
    <property type="nucleotide sequence ID" value="NZ_FNBW01000036.1"/>
</dbReference>
<evidence type="ECO:0000313" key="2">
    <source>
        <dbReference type="EMBL" id="SDG61633.1"/>
    </source>
</evidence>
<dbReference type="EMBL" id="FNBW01000037">
    <property type="protein sequence ID" value="SDG61633.1"/>
    <property type="molecule type" value="Genomic_DNA"/>
</dbReference>
<dbReference type="AlphaFoldDB" id="A0A8G2BMV2"/>
<protein>
    <submittedName>
        <fullName evidence="1">Uncharacterized protein</fullName>
    </submittedName>
</protein>
<gene>
    <name evidence="1" type="ORF">SAMN05660686_05013</name>
    <name evidence="2" type="ORF">SAMN05660686_05031</name>
</gene>